<organism evidence="2 3">
    <name type="scientific">Ignatzschineria indica</name>
    <dbReference type="NCBI Taxonomy" id="472583"/>
    <lineage>
        <taxon>Bacteria</taxon>
        <taxon>Pseudomonadati</taxon>
        <taxon>Pseudomonadota</taxon>
        <taxon>Gammaproteobacteria</taxon>
        <taxon>Cardiobacteriales</taxon>
        <taxon>Ignatzschineriaceae</taxon>
        <taxon>Ignatzschineria</taxon>
    </lineage>
</organism>
<dbReference type="EMBL" id="QEWR01000002">
    <property type="protein sequence ID" value="PWD85157.1"/>
    <property type="molecule type" value="Genomic_DNA"/>
</dbReference>
<comment type="caution">
    <text evidence="2">The sequence shown here is derived from an EMBL/GenBank/DDBJ whole genome shotgun (WGS) entry which is preliminary data.</text>
</comment>
<accession>A0A2U2APQ2</accession>
<dbReference type="AlphaFoldDB" id="A0A2U2APQ2"/>
<protein>
    <submittedName>
        <fullName evidence="2">DUF2474 domain-containing protein</fullName>
    </submittedName>
</protein>
<dbReference type="Proteomes" id="UP000244948">
    <property type="component" value="Unassembled WGS sequence"/>
</dbReference>
<proteinExistence type="predicted"/>
<keyword evidence="1" id="KW-0472">Membrane</keyword>
<keyword evidence="1" id="KW-1133">Transmembrane helix</keyword>
<evidence type="ECO:0000313" key="3">
    <source>
        <dbReference type="Proteomes" id="UP000244948"/>
    </source>
</evidence>
<gene>
    <name evidence="2" type="ORF">DC082_05990</name>
</gene>
<keyword evidence="1" id="KW-0812">Transmembrane</keyword>
<evidence type="ECO:0000256" key="1">
    <source>
        <dbReference type="SAM" id="Phobius"/>
    </source>
</evidence>
<feature type="transmembrane region" description="Helical" evidence="1">
    <location>
        <begin position="6"/>
        <end position="23"/>
    </location>
</feature>
<name>A0A2U2APQ2_9GAMM</name>
<evidence type="ECO:0000313" key="2">
    <source>
        <dbReference type="EMBL" id="PWD85157.1"/>
    </source>
</evidence>
<reference evidence="2 3" key="1">
    <citation type="journal article" date="2018" name="Genome Announc.">
        <title>Ignatzschineria cameli sp. nov., isolated from necrotic foot tissue of dromedaries (Camelus dromedarius) and associated maggots (Wohlfahrtia species) in Dubai.</title>
        <authorList>
            <person name="Tsang C.C."/>
            <person name="Tang J.Y."/>
            <person name="Fong J.Y."/>
            <person name="Kinne J."/>
            <person name="Lee H.H."/>
            <person name="Joseph M."/>
            <person name="Jose S."/>
            <person name="Schuster R.K."/>
            <person name="Tang Y."/>
            <person name="Sivakumar S."/>
            <person name="Chen J.H."/>
            <person name="Teng J.L."/>
            <person name="Lau S.K."/>
            <person name="Wernery U."/>
            <person name="Woo P.C."/>
        </authorList>
    </citation>
    <scope>NUCLEOTIDE SEQUENCE [LARGE SCALE GENOMIC DNA]</scope>
    <source>
        <strain evidence="2 3">KCTC 22643</strain>
    </source>
</reference>
<sequence length="39" mass="4421">MKSQLFWMMGLWLGGVISLYLFVKLVKVIMSLVGLYASP</sequence>
<keyword evidence="3" id="KW-1185">Reference proteome</keyword>